<dbReference type="Gene3D" id="3.40.30.10">
    <property type="entry name" value="Glutaredoxin"/>
    <property type="match status" value="1"/>
</dbReference>
<dbReference type="RefSeq" id="WP_193718474.1">
    <property type="nucleotide sequence ID" value="NZ_JACSPN010000002.1"/>
</dbReference>
<protein>
    <submittedName>
        <fullName evidence="4">Thioredoxin family protein</fullName>
    </submittedName>
</protein>
<keyword evidence="2" id="KW-0676">Redox-active center</keyword>
<evidence type="ECO:0000256" key="1">
    <source>
        <dbReference type="ARBA" id="ARBA00008987"/>
    </source>
</evidence>
<evidence type="ECO:0000256" key="2">
    <source>
        <dbReference type="ARBA" id="ARBA00023284"/>
    </source>
</evidence>
<reference evidence="4 5" key="1">
    <citation type="submission" date="2020-08" db="EMBL/GenBank/DDBJ databases">
        <title>A Genomic Blueprint of the Chicken Gut Microbiome.</title>
        <authorList>
            <person name="Gilroy R."/>
            <person name="Ravi A."/>
            <person name="Getino M."/>
            <person name="Pursley I."/>
            <person name="Horton D.L."/>
            <person name="Alikhan N.-F."/>
            <person name="Baker D."/>
            <person name="Gharbi K."/>
            <person name="Hall N."/>
            <person name="Watson M."/>
            <person name="Adriaenssens E.M."/>
            <person name="Foster-Nyarko E."/>
            <person name="Jarju S."/>
            <person name="Secka A."/>
            <person name="Antonio M."/>
            <person name="Oren A."/>
            <person name="Chaudhuri R."/>
            <person name="La Ragione R.M."/>
            <person name="Hildebrand F."/>
            <person name="Pallen M.J."/>
        </authorList>
    </citation>
    <scope>NUCLEOTIDE SEQUENCE [LARGE SCALE GENOMIC DNA]</scope>
    <source>
        <strain evidence="4 5">Sa1BUA8</strain>
    </source>
</reference>
<dbReference type="GO" id="GO:0015035">
    <property type="term" value="F:protein-disulfide reductase activity"/>
    <property type="evidence" value="ECO:0007669"/>
    <property type="project" value="TreeGrafter"/>
</dbReference>
<dbReference type="Proteomes" id="UP000822993">
    <property type="component" value="Unassembled WGS sequence"/>
</dbReference>
<dbReference type="InterPro" id="IPR036249">
    <property type="entry name" value="Thioredoxin-like_sf"/>
</dbReference>
<dbReference type="GO" id="GO:0005829">
    <property type="term" value="C:cytosol"/>
    <property type="evidence" value="ECO:0007669"/>
    <property type="project" value="TreeGrafter"/>
</dbReference>
<dbReference type="EMBL" id="JACSPN010000002">
    <property type="protein sequence ID" value="MBE7699131.1"/>
    <property type="molecule type" value="Genomic_DNA"/>
</dbReference>
<dbReference type="InterPro" id="IPR013766">
    <property type="entry name" value="Thioredoxin_domain"/>
</dbReference>
<sequence>MVWRIVVLVVLLAASVVLGVWWQRRQGVVRAGRPVAEEAAVDWTARGIVLGEHRTFVQFSSEFCSPCRHTARVLDDVVAARADVTHREMDVDEHHDLVRTFGILRTPTVLVLDPSGREVARMSGSVSRAQAVEALDVPAGSVA</sequence>
<dbReference type="Pfam" id="PF00085">
    <property type="entry name" value="Thioredoxin"/>
    <property type="match status" value="1"/>
</dbReference>
<evidence type="ECO:0000313" key="4">
    <source>
        <dbReference type="EMBL" id="MBE7699131.1"/>
    </source>
</evidence>
<dbReference type="SUPFAM" id="SSF52833">
    <property type="entry name" value="Thioredoxin-like"/>
    <property type="match status" value="1"/>
</dbReference>
<evidence type="ECO:0000259" key="3">
    <source>
        <dbReference type="PROSITE" id="PS51352"/>
    </source>
</evidence>
<proteinExistence type="inferred from homology"/>
<dbReference type="PROSITE" id="PS51352">
    <property type="entry name" value="THIOREDOXIN_2"/>
    <property type="match status" value="1"/>
</dbReference>
<gene>
    <name evidence="4" type="ORF">H9623_02265</name>
</gene>
<name>A0A9D5YY26_9CELL</name>
<dbReference type="GO" id="GO:0045454">
    <property type="term" value="P:cell redox homeostasis"/>
    <property type="evidence" value="ECO:0007669"/>
    <property type="project" value="TreeGrafter"/>
</dbReference>
<dbReference type="CDD" id="cd02947">
    <property type="entry name" value="TRX_family"/>
    <property type="match status" value="1"/>
</dbReference>
<comment type="caution">
    <text evidence="4">The sequence shown here is derived from an EMBL/GenBank/DDBJ whole genome shotgun (WGS) entry which is preliminary data.</text>
</comment>
<dbReference type="PANTHER" id="PTHR45663:SF11">
    <property type="entry name" value="GEO12009P1"/>
    <property type="match status" value="1"/>
</dbReference>
<comment type="similarity">
    <text evidence="1">Belongs to the thioredoxin family.</text>
</comment>
<dbReference type="PANTHER" id="PTHR45663">
    <property type="entry name" value="GEO12009P1"/>
    <property type="match status" value="1"/>
</dbReference>
<evidence type="ECO:0000313" key="5">
    <source>
        <dbReference type="Proteomes" id="UP000822993"/>
    </source>
</evidence>
<organism evidence="4 5">
    <name type="scientific">Oerskovia douganii</name>
    <dbReference type="NCBI Taxonomy" id="2762210"/>
    <lineage>
        <taxon>Bacteria</taxon>
        <taxon>Bacillati</taxon>
        <taxon>Actinomycetota</taxon>
        <taxon>Actinomycetes</taxon>
        <taxon>Micrococcales</taxon>
        <taxon>Cellulomonadaceae</taxon>
        <taxon>Oerskovia</taxon>
    </lineage>
</organism>
<accession>A0A9D5YY26</accession>
<keyword evidence="5" id="KW-1185">Reference proteome</keyword>
<dbReference type="AlphaFoldDB" id="A0A9D5YY26"/>
<feature type="domain" description="Thioredoxin" evidence="3">
    <location>
        <begin position="29"/>
        <end position="140"/>
    </location>
</feature>